<evidence type="ECO:0000256" key="1">
    <source>
        <dbReference type="SAM" id="MobiDB-lite"/>
    </source>
</evidence>
<sequence>MSTTTDALRTVVAAEHAALFTYGVITAFTTSTRRRTVDEFGAEHRAARDTAADAMRSADATPPDQEPGYTLPVEVTDPTSAATVALAAETDCALAYRALLEQADSTAARRIGLDGLTASATRAAQWRAALKQSPYTVAFPGSE</sequence>
<feature type="region of interest" description="Disordered" evidence="1">
    <location>
        <begin position="46"/>
        <end position="71"/>
    </location>
</feature>
<dbReference type="Proteomes" id="UP001059836">
    <property type="component" value="Chromosome"/>
</dbReference>
<dbReference type="RefSeq" id="WP_213248935.1">
    <property type="nucleotide sequence ID" value="NZ_CP045806.1"/>
</dbReference>
<evidence type="ECO:0000313" key="4">
    <source>
        <dbReference type="Proteomes" id="UP001059836"/>
    </source>
</evidence>
<dbReference type="InterPro" id="IPR029447">
    <property type="entry name" value="DUF4439"/>
</dbReference>
<dbReference type="Gene3D" id="1.20.1260.10">
    <property type="match status" value="1"/>
</dbReference>
<dbReference type="EMBL" id="CP045809">
    <property type="protein sequence ID" value="QHN35068.1"/>
    <property type="molecule type" value="Genomic_DNA"/>
</dbReference>
<evidence type="ECO:0000259" key="2">
    <source>
        <dbReference type="Pfam" id="PF14530"/>
    </source>
</evidence>
<dbReference type="CDD" id="cd00657">
    <property type="entry name" value="Ferritin_like"/>
    <property type="match status" value="1"/>
</dbReference>
<dbReference type="SUPFAM" id="SSF47240">
    <property type="entry name" value="Ferritin-like"/>
    <property type="match status" value="1"/>
</dbReference>
<protein>
    <submittedName>
        <fullName evidence="3">DUF4439 domain-containing protein</fullName>
    </submittedName>
</protein>
<dbReference type="InterPro" id="IPR009078">
    <property type="entry name" value="Ferritin-like_SF"/>
</dbReference>
<evidence type="ECO:0000313" key="3">
    <source>
        <dbReference type="EMBL" id="QHN35068.1"/>
    </source>
</evidence>
<gene>
    <name evidence="3" type="ORF">GII31_09310</name>
</gene>
<dbReference type="Pfam" id="PF14530">
    <property type="entry name" value="DUF4439"/>
    <property type="match status" value="1"/>
</dbReference>
<name>A0ABX6IIE2_9ACTN</name>
<organism evidence="3 4">
    <name type="scientific">Gordonia pseudamarae</name>
    <dbReference type="NCBI Taxonomy" id="2831662"/>
    <lineage>
        <taxon>Bacteria</taxon>
        <taxon>Bacillati</taxon>
        <taxon>Actinomycetota</taxon>
        <taxon>Actinomycetes</taxon>
        <taxon>Mycobacteriales</taxon>
        <taxon>Gordoniaceae</taxon>
        <taxon>Gordonia</taxon>
    </lineage>
</organism>
<feature type="domain" description="DUF4439" evidence="2">
    <location>
        <begin position="7"/>
        <end position="142"/>
    </location>
</feature>
<proteinExistence type="predicted"/>
<dbReference type="InterPro" id="IPR012347">
    <property type="entry name" value="Ferritin-like"/>
</dbReference>
<accession>A0ABX6IIE2</accession>
<keyword evidence="4" id="KW-1185">Reference proteome</keyword>
<reference evidence="3" key="1">
    <citation type="journal article" date="2021" name="Nat. Microbiol.">
        <title>Cocultivation of an ultrasmall environmental parasitic bacterium with lytic ability against bacteria associated with wastewater foams.</title>
        <authorList>
            <person name="Batinovic S."/>
            <person name="Rose J.J.A."/>
            <person name="Ratcliffe J."/>
            <person name="Seviour R.J."/>
            <person name="Petrovski S."/>
        </authorList>
    </citation>
    <scope>NUCLEOTIDE SEQUENCE</scope>
    <source>
        <strain evidence="3">CON9</strain>
    </source>
</reference>